<organism evidence="1 2">
    <name type="scientific">Babesia microti (strain RI)</name>
    <dbReference type="NCBI Taxonomy" id="1133968"/>
    <lineage>
        <taxon>Eukaryota</taxon>
        <taxon>Sar</taxon>
        <taxon>Alveolata</taxon>
        <taxon>Apicomplexa</taxon>
        <taxon>Aconoidasida</taxon>
        <taxon>Piroplasmida</taxon>
        <taxon>Babesiidae</taxon>
        <taxon>Babesia</taxon>
    </lineage>
</organism>
<dbReference type="EMBL" id="LN871599">
    <property type="protein sequence ID" value="CCF75504.1"/>
    <property type="molecule type" value="Genomic_DNA"/>
</dbReference>
<keyword evidence="2" id="KW-1185">Reference proteome</keyword>
<protein>
    <submittedName>
        <fullName evidence="1">Uncharacterized protein</fullName>
    </submittedName>
</protein>
<sequence length="201" mass="21515">MALGSNNNTAVPNPLNTSSSLQDCDFATRHLKNFLSSAGILVKFQNGLENNTCASSFINENANSRSDHDIKLNSDKLVTNHILDKINGPATNLGANYNDKNIHGAHVYAGPMCQKLPASDQASPMPFVNGKYVSIHGSNVLSKGFTANANKKDVVKGRKSVGNKITAQKTSTSANHFALPLYMRAPAPSSVPIPKQLLKDL</sequence>
<evidence type="ECO:0000313" key="1">
    <source>
        <dbReference type="EMBL" id="CCF75504.1"/>
    </source>
</evidence>
<dbReference type="AlphaFoldDB" id="I7I9R6"/>
<dbReference type="KEGG" id="bmic:BmR1_04g06535"/>
<reference evidence="1 2" key="2">
    <citation type="journal article" date="2013" name="PLoS ONE">
        <title>Whole genome mapping and re-organization of the nuclear and mitochondrial genomes of Babesia microti isolates.</title>
        <authorList>
            <person name="Cornillot E."/>
            <person name="Dassouli A."/>
            <person name="Garg A."/>
            <person name="Pachikara N."/>
            <person name="Randazzo S."/>
            <person name="Depoix D."/>
            <person name="Carcy B."/>
            <person name="Delbecq S."/>
            <person name="Frutos R."/>
            <person name="Silva J.C."/>
            <person name="Sutton R."/>
            <person name="Krause P.J."/>
            <person name="Mamoun C.B."/>
        </authorList>
    </citation>
    <scope>NUCLEOTIDE SEQUENCE [LARGE SCALE GENOMIC DNA]</scope>
    <source>
        <strain evidence="1 2">RI</strain>
    </source>
</reference>
<evidence type="ECO:0000313" key="2">
    <source>
        <dbReference type="Proteomes" id="UP000002899"/>
    </source>
</evidence>
<gene>
    <name evidence="1" type="ORF">BmR1_04g06535</name>
</gene>
<reference evidence="1 2" key="1">
    <citation type="journal article" date="2012" name="Nucleic Acids Res.">
        <title>Sequencing of the smallest Apicomplexan genome from the human pathogen Babesia microti.</title>
        <authorList>
            <person name="Cornillot E."/>
            <person name="Hadj-Kaddour K."/>
            <person name="Dassouli A."/>
            <person name="Noel B."/>
            <person name="Ranwez V."/>
            <person name="Vacherie B."/>
            <person name="Augagneur Y."/>
            <person name="Bres V."/>
            <person name="Duclos A."/>
            <person name="Randazzo S."/>
            <person name="Carcy B."/>
            <person name="Debierre-Grockiego F."/>
            <person name="Delbecq S."/>
            <person name="Moubri-Menage K."/>
            <person name="Shams-Eldin H."/>
            <person name="Usmani-Brown S."/>
            <person name="Bringaud F."/>
            <person name="Wincker P."/>
            <person name="Vivares C.P."/>
            <person name="Schwarz R.T."/>
            <person name="Schetters T.P."/>
            <person name="Krause P.J."/>
            <person name="Gorenflot A."/>
            <person name="Berry V."/>
            <person name="Barbe V."/>
            <person name="Ben Mamoun C."/>
        </authorList>
    </citation>
    <scope>NUCLEOTIDE SEQUENCE [LARGE SCALE GENOMIC DNA]</scope>
    <source>
        <strain evidence="1 2">RI</strain>
    </source>
</reference>
<dbReference type="RefSeq" id="XP_012649912.1">
    <property type="nucleotide sequence ID" value="XM_012794458.1"/>
</dbReference>
<reference evidence="1 2" key="3">
    <citation type="journal article" date="2016" name="Sci. Rep.">
        <title>Genome-wide diversity and gene expression profiling of Babesia microti isolates identify polymorphic genes that mediate host-pathogen interactions.</title>
        <authorList>
            <person name="Silva J.C."/>
            <person name="Cornillot E."/>
            <person name="McCracken C."/>
            <person name="Usmani-Brown S."/>
            <person name="Dwivedi A."/>
            <person name="Ifeonu O.O."/>
            <person name="Crabtree J."/>
            <person name="Gotia H.T."/>
            <person name="Virji A.Z."/>
            <person name="Reynes C."/>
            <person name="Colinge J."/>
            <person name="Kumar V."/>
            <person name="Lawres L."/>
            <person name="Pazzi J.E."/>
            <person name="Pablo J.V."/>
            <person name="Hung C."/>
            <person name="Brancato J."/>
            <person name="Kumari P."/>
            <person name="Orvis J."/>
            <person name="Tretina K."/>
            <person name="Chibucos M."/>
            <person name="Ott S."/>
            <person name="Sadzewicz L."/>
            <person name="Sengamalay N."/>
            <person name="Shetty A.C."/>
            <person name="Su Q."/>
            <person name="Tallon L."/>
            <person name="Fraser C.M."/>
            <person name="Frutos R."/>
            <person name="Molina D.M."/>
            <person name="Krause P.J."/>
            <person name="Ben Mamoun C."/>
        </authorList>
    </citation>
    <scope>NUCLEOTIDE SEQUENCE [LARGE SCALE GENOMIC DNA]</scope>
    <source>
        <strain evidence="1 2">RI</strain>
    </source>
</reference>
<dbReference type="VEuPathDB" id="PiroplasmaDB:BmR1_04g06535"/>
<proteinExistence type="predicted"/>
<accession>I7I9R6</accession>
<dbReference type="Proteomes" id="UP000002899">
    <property type="component" value="Chromosome IV"/>
</dbReference>
<name>I7I9R6_BABMR</name>
<dbReference type="GeneID" id="24425952"/>